<evidence type="ECO:0000313" key="4">
    <source>
        <dbReference type="EMBL" id="KAH9303563.1"/>
    </source>
</evidence>
<feature type="domain" description="Eukaryotic translation initiation factor 3 subunit G N-terminal" evidence="3">
    <location>
        <begin position="14"/>
        <end position="53"/>
    </location>
</feature>
<dbReference type="Pfam" id="PF12353">
    <property type="entry name" value="eIF3g"/>
    <property type="match status" value="1"/>
</dbReference>
<dbReference type="InterPro" id="IPR012677">
    <property type="entry name" value="Nucleotide-bd_a/b_plait_sf"/>
</dbReference>
<dbReference type="Pfam" id="PF00076">
    <property type="entry name" value="RRM_1"/>
    <property type="match status" value="1"/>
</dbReference>
<name>A0AA38FHR4_TAXCH</name>
<dbReference type="InterPro" id="IPR035979">
    <property type="entry name" value="RBD_domain_sf"/>
</dbReference>
<evidence type="ECO:0000259" key="3">
    <source>
        <dbReference type="Pfam" id="PF12353"/>
    </source>
</evidence>
<dbReference type="Proteomes" id="UP000824469">
    <property type="component" value="Unassembled WGS sequence"/>
</dbReference>
<dbReference type="EMBL" id="JAHRHJ020000009">
    <property type="protein sequence ID" value="KAH9303563.1"/>
    <property type="molecule type" value="Genomic_DNA"/>
</dbReference>
<gene>
    <name evidence="4" type="ORF">KI387_044444</name>
</gene>
<feature type="non-terminal residue" evidence="4">
    <location>
        <position position="1"/>
    </location>
</feature>
<keyword evidence="5" id="KW-1185">Reference proteome</keyword>
<dbReference type="Gene3D" id="3.30.70.330">
    <property type="match status" value="1"/>
</dbReference>
<organism evidence="4 5">
    <name type="scientific">Taxus chinensis</name>
    <name type="common">Chinese yew</name>
    <name type="synonym">Taxus wallichiana var. chinensis</name>
    <dbReference type="NCBI Taxonomy" id="29808"/>
    <lineage>
        <taxon>Eukaryota</taxon>
        <taxon>Viridiplantae</taxon>
        <taxon>Streptophyta</taxon>
        <taxon>Embryophyta</taxon>
        <taxon>Tracheophyta</taxon>
        <taxon>Spermatophyta</taxon>
        <taxon>Pinopsida</taxon>
        <taxon>Pinidae</taxon>
        <taxon>Conifers II</taxon>
        <taxon>Cupressales</taxon>
        <taxon>Taxaceae</taxon>
        <taxon>Taxus</taxon>
    </lineage>
</organism>
<dbReference type="InterPro" id="IPR024675">
    <property type="entry name" value="eIF3g_N"/>
</dbReference>
<dbReference type="OMA" id="FHICGKK"/>
<comment type="caution">
    <text evidence="4">The sequence shown here is derived from an EMBL/GenBank/DDBJ whole genome shotgun (WGS) entry which is preliminary data.</text>
</comment>
<protein>
    <recommendedName>
        <fullName evidence="6">RRM domain-containing protein</fullName>
    </recommendedName>
</protein>
<evidence type="ECO:0000313" key="5">
    <source>
        <dbReference type="Proteomes" id="UP000824469"/>
    </source>
</evidence>
<feature type="compositionally biased region" description="Polar residues" evidence="1">
    <location>
        <begin position="12"/>
        <end position="21"/>
    </location>
</feature>
<evidence type="ECO:0008006" key="6">
    <source>
        <dbReference type="Google" id="ProtNLM"/>
    </source>
</evidence>
<evidence type="ECO:0000256" key="1">
    <source>
        <dbReference type="SAM" id="MobiDB-lite"/>
    </source>
</evidence>
<reference evidence="4 5" key="1">
    <citation type="journal article" date="2021" name="Nat. Plants">
        <title>The Taxus genome provides insights into paclitaxel biosynthesis.</title>
        <authorList>
            <person name="Xiong X."/>
            <person name="Gou J."/>
            <person name="Liao Q."/>
            <person name="Li Y."/>
            <person name="Zhou Q."/>
            <person name="Bi G."/>
            <person name="Li C."/>
            <person name="Du R."/>
            <person name="Wang X."/>
            <person name="Sun T."/>
            <person name="Guo L."/>
            <person name="Liang H."/>
            <person name="Lu P."/>
            <person name="Wu Y."/>
            <person name="Zhang Z."/>
            <person name="Ro D.K."/>
            <person name="Shang Y."/>
            <person name="Huang S."/>
            <person name="Yan J."/>
        </authorList>
    </citation>
    <scope>NUCLEOTIDE SEQUENCE [LARGE SCALE GENOMIC DNA]</scope>
    <source>
        <strain evidence="4">Ta-2019</strain>
    </source>
</reference>
<feature type="domain" description="RRM" evidence="2">
    <location>
        <begin position="119"/>
        <end position="157"/>
    </location>
</feature>
<dbReference type="InterPro" id="IPR000504">
    <property type="entry name" value="RRM_dom"/>
</dbReference>
<proteinExistence type="predicted"/>
<dbReference type="GO" id="GO:0003723">
    <property type="term" value="F:RNA binding"/>
    <property type="evidence" value="ECO:0007669"/>
    <property type="project" value="InterPro"/>
</dbReference>
<feature type="region of interest" description="Disordered" evidence="1">
    <location>
        <begin position="1"/>
        <end position="21"/>
    </location>
</feature>
<feature type="non-terminal residue" evidence="4">
    <location>
        <position position="157"/>
    </location>
</feature>
<dbReference type="AlphaFoldDB" id="A0AA38FHR4"/>
<dbReference type="SUPFAM" id="SSF54928">
    <property type="entry name" value="RNA-binding domain, RBD"/>
    <property type="match status" value="1"/>
</dbReference>
<evidence type="ECO:0000259" key="2">
    <source>
        <dbReference type="Pfam" id="PF00076"/>
    </source>
</evidence>
<accession>A0AA38FHR4</accession>
<sequence length="157" mass="16809">RRHPPGSKADNSKSSGDALSTMASSKGGAVLMVFHICGKKGDHWTSKCSYKDIAPTGAIDTLTMDNVVEGLMIDGRSADGTATSSAIGRSTYVPLILKGGVDHSIDSIHCKNDENSDRVTNLSEDTRDVDLHKLFKLFGHITRVYVAMDQKTGVSRG</sequence>